<comment type="caution">
    <text evidence="4">The sequence shown here is derived from an EMBL/GenBank/DDBJ whole genome shotgun (WGS) entry which is preliminary data.</text>
</comment>
<feature type="compositionally biased region" description="Polar residues" evidence="2">
    <location>
        <begin position="1103"/>
        <end position="1125"/>
    </location>
</feature>
<name>A0A814ND48_ADIRI</name>
<dbReference type="Gene3D" id="1.20.58.60">
    <property type="match status" value="1"/>
</dbReference>
<keyword evidence="3" id="KW-0812">Transmembrane</keyword>
<accession>A0A814ND48</accession>
<feature type="transmembrane region" description="Helical" evidence="3">
    <location>
        <begin position="1306"/>
        <end position="1325"/>
    </location>
</feature>
<feature type="compositionally biased region" description="Low complexity" evidence="2">
    <location>
        <begin position="581"/>
        <end position="595"/>
    </location>
</feature>
<proteinExistence type="predicted"/>
<organism evidence="4 5">
    <name type="scientific">Adineta ricciae</name>
    <name type="common">Rotifer</name>
    <dbReference type="NCBI Taxonomy" id="249248"/>
    <lineage>
        <taxon>Eukaryota</taxon>
        <taxon>Metazoa</taxon>
        <taxon>Spiralia</taxon>
        <taxon>Gnathifera</taxon>
        <taxon>Rotifera</taxon>
        <taxon>Eurotatoria</taxon>
        <taxon>Bdelloidea</taxon>
        <taxon>Adinetida</taxon>
        <taxon>Adinetidae</taxon>
        <taxon>Adineta</taxon>
    </lineage>
</organism>
<dbReference type="EMBL" id="CAJNOJ010000093">
    <property type="protein sequence ID" value="CAF1090367.1"/>
    <property type="molecule type" value="Genomic_DNA"/>
</dbReference>
<sequence length="1355" mass="157826">MSEELICNCKGSLTEPFTSLNDLSVHHVSYNEFEKQYTELFHWCEKIFETITTVSSNALVRYLRQKYYEELYEQGLMRLRVFDQYADKLTERFPDLKLNINDKMIRINRQWNSLESRFLDYLDEDFDRILQDLHSELLLFEEWLNETEEQLSTFTSIRSDDLSLEDFQYKLHQHTKLQDEIKSRNSRVSSIIEICERLRHDYNEQIDLVPFDFASDLENRWHQTWINSVEIQCKLEEKLKILRVSSFQINPFERLAYKQFIERSPTPFVLSDEKDVADDEEDDIIPFESSEYEKIPLTGSNTSLDSLYYSKSNSKRCQSPLILSSNSNLQSNSIYMNKDMARSKRQMSLNFLPINSPSTFYYSLTNINDLDDQINTNKKQKRTFSKLDVGYESEDETNQSNESLQPIFQIKTSQSDYYIGQNFTNHNKTSFTSLTHSLPVLEHNHHLPNWWRHSITSAYDTCSNPDIDISIEEAKKAQVKPSLLMYSKKYTDSKPSPSQLSPLQSKLPSNPASNSYDASAEYTDPEQSENDVDILSSDFNSNSPVHRYHNSEPQYYNRYKKTTTTTTTTTTTGYSSDVELETTTTPSETEDQQQTPNLGEVSQMMKVDLINLPMSSTSDVFDSLNTIIMGEKVDGSEPCWDGYQNPLFYQLNSYDIDSMETTLKWEDQFLEMDVPNDSSSDNENYFDDNFNRSLKNIHGSSSSLTGGLAGNKELLDSDSDLDDFNYVLNETERQLFKARQSLEKKKRQQQFTLNDRNLRKYDEVLRTCETNIQCLQQILKNLHRSKNSRLNSTKAIEQLQSKPSDSTLHLDNTRFIWTFCNQNTYLSGWHDMRQQVNDDRIQARQLLYVSQEIIKLKLRLDEELARIDSSHNQSHPWLNEGSLTEIMRRINYELESEKESRQKISSYRSDILLAEEHLNEYRMAHFDSPSSSNIDEHLHSCRLALNQLTDKMDTYQSQLRTLSKMIDNLIPIETQIEQKLTSCEYNNNYQMNLQDIQRLIEKYEQSVNHLNYSRTQYTSNLHLKIQNHCESKLDLYKKMLSEFVRKSQSKHVSFDGSINLNNNNSSIFHTSSSSSSATPLQYSSQQSYNQNSRQKKYRRTTDSRTTLNDSNQNFGNETANKQSSTTSYISDDCKVLYIETVVEVTKPVFYERTNETTTTTTNTEYHHQIPQSTIDTHQSTNHYYKLHESSDDESAKPVNVHKTSTNTTDRRRNKFQQVDSGIEYDRTSLPPSSSSSTIYTHQTVNDNSKLLFPPVSTTSILDDTSQSTLLHRLQSTKPTLMEDKSAKTVTSSPTRSSVWNRLKQTWLRSLLLGLLILFILFFVYFNRLDTCSKSTLVRTVFHKIICIENEGIPTI</sequence>
<keyword evidence="3" id="KW-0472">Membrane</keyword>
<evidence type="ECO:0000256" key="2">
    <source>
        <dbReference type="SAM" id="MobiDB-lite"/>
    </source>
</evidence>
<feature type="compositionally biased region" description="Low complexity" evidence="2">
    <location>
        <begin position="493"/>
        <end position="509"/>
    </location>
</feature>
<feature type="region of interest" description="Disordered" evidence="2">
    <location>
        <begin position="1069"/>
        <end position="1125"/>
    </location>
</feature>
<feature type="region of interest" description="Disordered" evidence="2">
    <location>
        <begin position="490"/>
        <end position="597"/>
    </location>
</feature>
<evidence type="ECO:0000313" key="4">
    <source>
        <dbReference type="EMBL" id="CAF1090367.1"/>
    </source>
</evidence>
<keyword evidence="1" id="KW-0175">Coiled coil</keyword>
<feature type="region of interest" description="Disordered" evidence="2">
    <location>
        <begin position="1155"/>
        <end position="1214"/>
    </location>
</feature>
<evidence type="ECO:0000256" key="3">
    <source>
        <dbReference type="SAM" id="Phobius"/>
    </source>
</evidence>
<dbReference type="Proteomes" id="UP000663852">
    <property type="component" value="Unassembled WGS sequence"/>
</dbReference>
<evidence type="ECO:0008006" key="6">
    <source>
        <dbReference type="Google" id="ProtNLM"/>
    </source>
</evidence>
<protein>
    <recommendedName>
        <fullName evidence="6">KASH domain-containing protein</fullName>
    </recommendedName>
</protein>
<feature type="compositionally biased region" description="Acidic residues" evidence="2">
    <location>
        <begin position="523"/>
        <end position="532"/>
    </location>
</feature>
<feature type="coiled-coil region" evidence="1">
    <location>
        <begin position="945"/>
        <end position="1006"/>
    </location>
</feature>
<dbReference type="OrthoDB" id="10041151at2759"/>
<feature type="compositionally biased region" description="Polar residues" evidence="2">
    <location>
        <begin position="1169"/>
        <end position="1182"/>
    </location>
</feature>
<evidence type="ECO:0000256" key="1">
    <source>
        <dbReference type="SAM" id="Coils"/>
    </source>
</evidence>
<evidence type="ECO:0000313" key="5">
    <source>
        <dbReference type="Proteomes" id="UP000663852"/>
    </source>
</evidence>
<reference evidence="4" key="1">
    <citation type="submission" date="2021-02" db="EMBL/GenBank/DDBJ databases">
        <authorList>
            <person name="Nowell W R."/>
        </authorList>
    </citation>
    <scope>NUCLEOTIDE SEQUENCE</scope>
</reference>
<keyword evidence="3" id="KW-1133">Transmembrane helix</keyword>
<dbReference type="SUPFAM" id="SSF46966">
    <property type="entry name" value="Spectrin repeat"/>
    <property type="match status" value="1"/>
</dbReference>
<feature type="compositionally biased region" description="Basic and acidic residues" evidence="2">
    <location>
        <begin position="1185"/>
        <end position="1195"/>
    </location>
</feature>
<feature type="compositionally biased region" description="Low complexity" evidence="2">
    <location>
        <begin position="1069"/>
        <end position="1092"/>
    </location>
</feature>
<feature type="compositionally biased region" description="Low complexity" evidence="2">
    <location>
        <begin position="562"/>
        <end position="572"/>
    </location>
</feature>
<gene>
    <name evidence="4" type="ORF">EDS130_LOCUS19440</name>
</gene>